<dbReference type="OrthoDB" id="2419585at2759"/>
<gene>
    <name evidence="1" type="ORF">BGZ70_008629</name>
</gene>
<dbReference type="EMBL" id="JAAAHY010000636">
    <property type="protein sequence ID" value="KAF9960345.1"/>
    <property type="molecule type" value="Genomic_DNA"/>
</dbReference>
<dbReference type="InterPro" id="IPR032675">
    <property type="entry name" value="LRR_dom_sf"/>
</dbReference>
<evidence type="ECO:0000313" key="1">
    <source>
        <dbReference type="EMBL" id="KAF9960345.1"/>
    </source>
</evidence>
<sequence>MSSSLFPSLPPSTPSFSSLQKRRATASQFDLNAANRVLHIPELVDVIASFLPPSAIAACARLSREMNTLFTPYIWSDLKITTQLQEMLFLRCGAGDATARHRQRIRSMSIGSERVLKLISQCFDAQPTNIRSLALRWQGPDYKYDNEDPRAISCVSDYCHEWDLTLIHLLGNCPFLETLDIDLTIINLPSIDTCLQGLKYLKKLRIRAFKGAEAHPATLARLIDGIPASVEDLTIDMRIIYDYRGLDAEPPFVPQGPCNTLKKLTIHASLLRLDLTVAQRIFYRCQNLKSLSVIGTFSSRREASRLSEMLLTHCPVVDDLNIYIQDYVVQDEDIAEIISSRPWGVGMPALTLAVPTAPGTLTPSTSPPHGQALPRQSMAWKSIEIKVPKFGPLSSAAIVSHAPTLERVILPITGLEVHDLHELLGSAPNLKTLVSLTKKGPKFNNTFLKPGTVGTVVDRPWVCSDTLEELQLSVRPGKCNRTGREAMMDRLGAFEELKVLHLHNGVARNGGFTDFSLAKGGLERLGRLKKLEVFELKHLRHNIGAEERAWMGQQWPKLKRVCLQCDWGHHDVAPAQRRRFF</sequence>
<evidence type="ECO:0000313" key="2">
    <source>
        <dbReference type="Proteomes" id="UP000738359"/>
    </source>
</evidence>
<organism evidence="1 2">
    <name type="scientific">Mortierella alpina</name>
    <name type="common">Oleaginous fungus</name>
    <name type="synonym">Mortierella renispora</name>
    <dbReference type="NCBI Taxonomy" id="64518"/>
    <lineage>
        <taxon>Eukaryota</taxon>
        <taxon>Fungi</taxon>
        <taxon>Fungi incertae sedis</taxon>
        <taxon>Mucoromycota</taxon>
        <taxon>Mortierellomycotina</taxon>
        <taxon>Mortierellomycetes</taxon>
        <taxon>Mortierellales</taxon>
        <taxon>Mortierellaceae</taxon>
        <taxon>Mortierella</taxon>
    </lineage>
</organism>
<dbReference type="Gene3D" id="3.80.10.10">
    <property type="entry name" value="Ribonuclease Inhibitor"/>
    <property type="match status" value="1"/>
</dbReference>
<reference evidence="1" key="1">
    <citation type="journal article" date="2020" name="Fungal Divers.">
        <title>Resolving the Mortierellaceae phylogeny through synthesis of multi-gene phylogenetics and phylogenomics.</title>
        <authorList>
            <person name="Vandepol N."/>
            <person name="Liber J."/>
            <person name="Desiro A."/>
            <person name="Na H."/>
            <person name="Kennedy M."/>
            <person name="Barry K."/>
            <person name="Grigoriev I.V."/>
            <person name="Miller A.N."/>
            <person name="O'Donnell K."/>
            <person name="Stajich J.E."/>
            <person name="Bonito G."/>
        </authorList>
    </citation>
    <scope>NUCLEOTIDE SEQUENCE</scope>
    <source>
        <strain evidence="1">CK1249</strain>
    </source>
</reference>
<dbReference type="Proteomes" id="UP000738359">
    <property type="component" value="Unassembled WGS sequence"/>
</dbReference>
<comment type="caution">
    <text evidence="1">The sequence shown here is derived from an EMBL/GenBank/DDBJ whole genome shotgun (WGS) entry which is preliminary data.</text>
</comment>
<evidence type="ECO:0008006" key="3">
    <source>
        <dbReference type="Google" id="ProtNLM"/>
    </source>
</evidence>
<proteinExistence type="predicted"/>
<protein>
    <recommendedName>
        <fullName evidence="3">F-box domain-containing protein</fullName>
    </recommendedName>
</protein>
<accession>A0A9P6J683</accession>
<name>A0A9P6J683_MORAP</name>
<dbReference type="SUPFAM" id="SSF52047">
    <property type="entry name" value="RNI-like"/>
    <property type="match status" value="1"/>
</dbReference>
<dbReference type="AlphaFoldDB" id="A0A9P6J683"/>
<keyword evidence="2" id="KW-1185">Reference proteome</keyword>